<keyword evidence="3" id="KW-1185">Reference proteome</keyword>
<dbReference type="Pfam" id="PF13852">
    <property type="entry name" value="DUF4197"/>
    <property type="match status" value="1"/>
</dbReference>
<feature type="chain" id="PRO_5046592198" evidence="1">
    <location>
        <begin position="23"/>
        <end position="256"/>
    </location>
</feature>
<reference evidence="2 3" key="1">
    <citation type="submission" date="2024-03" db="EMBL/GenBank/DDBJ databases">
        <title>Community enrichment and isolation of bacterial strains for fucoidan degradation.</title>
        <authorList>
            <person name="Sichert A."/>
        </authorList>
    </citation>
    <scope>NUCLEOTIDE SEQUENCE [LARGE SCALE GENOMIC DNA]</scope>
    <source>
        <strain evidence="2 3">AS76</strain>
    </source>
</reference>
<gene>
    <name evidence="2" type="ORF">WNY58_03080</name>
</gene>
<feature type="signal peptide" evidence="1">
    <location>
        <begin position="1"/>
        <end position="22"/>
    </location>
</feature>
<dbReference type="RefSeq" id="WP_067981511.1">
    <property type="nucleotide sequence ID" value="NZ_CAXBCE010000024.1"/>
</dbReference>
<sequence length="256" mass="28115">MKRSYLIASMFAVSISSATAYAGWADMLKEAVQDEEVQKKVLDTAVGTSTTGKTTSLSTETVINGLKEALEVGSRRAIEEISQPGGYLDNQDIRIPLPDGINKVASLLKKYGLESQVNEFEESMNRAAEKAAPQATELIVSAVKEMSFDDAKKIYSGSDDAATQYFKEKTSGKLRELFQPTVQESLGQVGATRYYNDLASEAKEIPFVGDKVNVDLDNYVTEEALNGLFTMLAVEEKKIRENPAARTTDLLKQVFQ</sequence>
<proteinExistence type="predicted"/>
<dbReference type="InterPro" id="IPR025245">
    <property type="entry name" value="DUF4197"/>
</dbReference>
<evidence type="ECO:0000256" key="1">
    <source>
        <dbReference type="SAM" id="SignalP"/>
    </source>
</evidence>
<accession>A0ABU9TPB5</accession>
<keyword evidence="1" id="KW-0732">Signal</keyword>
<name>A0ABU9TPB5_9GAMM</name>
<protein>
    <submittedName>
        <fullName evidence="2">DUF4197 domain-containing protein</fullName>
    </submittedName>
</protein>
<dbReference type="EMBL" id="JBBMRA010000002">
    <property type="protein sequence ID" value="MEM5535368.1"/>
    <property type="molecule type" value="Genomic_DNA"/>
</dbReference>
<comment type="caution">
    <text evidence="2">The sequence shown here is derived from an EMBL/GenBank/DDBJ whole genome shotgun (WGS) entry which is preliminary data.</text>
</comment>
<evidence type="ECO:0000313" key="3">
    <source>
        <dbReference type="Proteomes" id="UP001449225"/>
    </source>
</evidence>
<evidence type="ECO:0000313" key="2">
    <source>
        <dbReference type="EMBL" id="MEM5535368.1"/>
    </source>
</evidence>
<organism evidence="2 3">
    <name type="scientific">Neptuniibacter pectenicola</name>
    <dbReference type="NCBI Taxonomy" id="1806669"/>
    <lineage>
        <taxon>Bacteria</taxon>
        <taxon>Pseudomonadati</taxon>
        <taxon>Pseudomonadota</taxon>
        <taxon>Gammaproteobacteria</taxon>
        <taxon>Oceanospirillales</taxon>
        <taxon>Oceanospirillaceae</taxon>
        <taxon>Neptuniibacter</taxon>
    </lineage>
</organism>
<dbReference type="Proteomes" id="UP001449225">
    <property type="component" value="Unassembled WGS sequence"/>
</dbReference>